<evidence type="ECO:0000256" key="1">
    <source>
        <dbReference type="SAM" id="Phobius"/>
    </source>
</evidence>
<sequence>MGSASREGKVELAALRAFVHTFALSIMTISSKATETSFVEWWMGTPNRPKIRSLNAACSSAVAAGLCCSLLNFCHSSHRLIYLAASRNISDQ</sequence>
<feature type="transmembrane region" description="Helical" evidence="1">
    <location>
        <begin position="51"/>
        <end position="73"/>
    </location>
</feature>
<keyword evidence="1" id="KW-0812">Transmembrane</keyword>
<name>A0A484AQ60_DRONA</name>
<dbReference type="EMBL" id="LSRL02002807">
    <property type="protein sequence ID" value="TDG38578.1"/>
    <property type="molecule type" value="Genomic_DNA"/>
</dbReference>
<dbReference type="AlphaFoldDB" id="A0A484AQ60"/>
<keyword evidence="1" id="KW-0472">Membrane</keyword>
<proteinExistence type="predicted"/>
<dbReference type="Proteomes" id="UP000295192">
    <property type="component" value="Unassembled WGS sequence"/>
</dbReference>
<keyword evidence="3" id="KW-1185">Reference proteome</keyword>
<evidence type="ECO:0000313" key="2">
    <source>
        <dbReference type="EMBL" id="TDG38578.1"/>
    </source>
</evidence>
<organism evidence="2 3">
    <name type="scientific">Drosophila navojoa</name>
    <name type="common">Fruit fly</name>
    <dbReference type="NCBI Taxonomy" id="7232"/>
    <lineage>
        <taxon>Eukaryota</taxon>
        <taxon>Metazoa</taxon>
        <taxon>Ecdysozoa</taxon>
        <taxon>Arthropoda</taxon>
        <taxon>Hexapoda</taxon>
        <taxon>Insecta</taxon>
        <taxon>Pterygota</taxon>
        <taxon>Neoptera</taxon>
        <taxon>Endopterygota</taxon>
        <taxon>Diptera</taxon>
        <taxon>Brachycera</taxon>
        <taxon>Muscomorpha</taxon>
        <taxon>Ephydroidea</taxon>
        <taxon>Drosophilidae</taxon>
        <taxon>Drosophila</taxon>
    </lineage>
</organism>
<accession>A0A484AQ60</accession>
<evidence type="ECO:0000313" key="3">
    <source>
        <dbReference type="Proteomes" id="UP000295192"/>
    </source>
</evidence>
<keyword evidence="1" id="KW-1133">Transmembrane helix</keyword>
<feature type="transmembrane region" description="Helical" evidence="1">
    <location>
        <begin position="12"/>
        <end position="31"/>
    </location>
</feature>
<protein>
    <submittedName>
        <fullName evidence="2">Uncharacterized protein</fullName>
    </submittedName>
</protein>
<reference evidence="2 3" key="1">
    <citation type="journal article" date="2019" name="J. Hered.">
        <title>An Improved Genome Assembly for Drosophila navojoa, the Basal Species in the mojavensis Cluster.</title>
        <authorList>
            <person name="Vanderlinde T."/>
            <person name="Dupim E.G."/>
            <person name="Nazario-Yepiz N.O."/>
            <person name="Carvalho A.B."/>
        </authorList>
    </citation>
    <scope>NUCLEOTIDE SEQUENCE [LARGE SCALE GENOMIC DNA]</scope>
    <source>
        <strain evidence="2">Navoj_Jal97</strain>
        <tissue evidence="2">Whole organism</tissue>
    </source>
</reference>
<gene>
    <name evidence="2" type="ORF">AWZ03_015001</name>
</gene>
<comment type="caution">
    <text evidence="2">The sequence shown here is derived from an EMBL/GenBank/DDBJ whole genome shotgun (WGS) entry which is preliminary data.</text>
</comment>